<feature type="region of interest" description="Disordered" evidence="1">
    <location>
        <begin position="31"/>
        <end position="56"/>
    </location>
</feature>
<dbReference type="PANTHER" id="PTHR15197:SF0">
    <property type="entry name" value="COILIN"/>
    <property type="match status" value="1"/>
</dbReference>
<reference evidence="3 4" key="1">
    <citation type="journal article" date="2021" name="Nat. Plants">
        <title>The Taxus genome provides insights into paclitaxel biosynthesis.</title>
        <authorList>
            <person name="Xiong X."/>
            <person name="Gou J."/>
            <person name="Liao Q."/>
            <person name="Li Y."/>
            <person name="Zhou Q."/>
            <person name="Bi G."/>
            <person name="Li C."/>
            <person name="Du R."/>
            <person name="Wang X."/>
            <person name="Sun T."/>
            <person name="Guo L."/>
            <person name="Liang H."/>
            <person name="Lu P."/>
            <person name="Wu Y."/>
            <person name="Zhang Z."/>
            <person name="Ro D.K."/>
            <person name="Shang Y."/>
            <person name="Huang S."/>
            <person name="Yan J."/>
        </authorList>
    </citation>
    <scope>NUCLEOTIDE SEQUENCE [LARGE SCALE GENOMIC DNA]</scope>
    <source>
        <strain evidence="3">Ta-2019</strain>
    </source>
</reference>
<accession>A0AA38FYK5</accession>
<evidence type="ECO:0000313" key="4">
    <source>
        <dbReference type="Proteomes" id="UP000824469"/>
    </source>
</evidence>
<dbReference type="GO" id="GO:0000387">
    <property type="term" value="P:spliceosomal snRNP assembly"/>
    <property type="evidence" value="ECO:0007669"/>
    <property type="project" value="TreeGrafter"/>
</dbReference>
<comment type="caution">
    <text evidence="3">The sequence shown here is derived from an EMBL/GenBank/DDBJ whole genome shotgun (WGS) entry which is preliminary data.</text>
</comment>
<evidence type="ECO:0000259" key="2">
    <source>
        <dbReference type="Pfam" id="PF23086"/>
    </source>
</evidence>
<protein>
    <recommendedName>
        <fullName evidence="2">Coilin tudor domain-containing protein</fullName>
    </recommendedName>
</protein>
<dbReference type="Pfam" id="PF23086">
    <property type="entry name" value="Tudor_Coilin"/>
    <property type="match status" value="1"/>
</dbReference>
<dbReference type="AlphaFoldDB" id="A0AA38FYK5"/>
<proteinExistence type="predicted"/>
<dbReference type="InterPro" id="IPR056398">
    <property type="entry name" value="Tudor_Coilin"/>
</dbReference>
<name>A0AA38FYK5_TAXCH</name>
<evidence type="ECO:0000313" key="3">
    <source>
        <dbReference type="EMBL" id="KAH9312910.1"/>
    </source>
</evidence>
<dbReference type="GO" id="GO:0030620">
    <property type="term" value="F:U2 snRNA binding"/>
    <property type="evidence" value="ECO:0007669"/>
    <property type="project" value="TreeGrafter"/>
</dbReference>
<feature type="non-terminal residue" evidence="3">
    <location>
        <position position="306"/>
    </location>
</feature>
<feature type="domain" description="Coilin tudor" evidence="2">
    <location>
        <begin position="65"/>
        <end position="168"/>
    </location>
</feature>
<dbReference type="GO" id="GO:0015030">
    <property type="term" value="C:Cajal body"/>
    <property type="evidence" value="ECO:0007669"/>
    <property type="project" value="TreeGrafter"/>
</dbReference>
<dbReference type="Proteomes" id="UP000824469">
    <property type="component" value="Unassembled WGS sequence"/>
</dbReference>
<dbReference type="OMA" id="CTNGERN"/>
<dbReference type="GO" id="GO:0030619">
    <property type="term" value="F:U1 snRNA binding"/>
    <property type="evidence" value="ECO:0007669"/>
    <property type="project" value="TreeGrafter"/>
</dbReference>
<dbReference type="EMBL" id="JAHRHJ020000006">
    <property type="protein sequence ID" value="KAH9312910.1"/>
    <property type="molecule type" value="Genomic_DNA"/>
</dbReference>
<feature type="compositionally biased region" description="Polar residues" evidence="1">
    <location>
        <begin position="271"/>
        <end position="287"/>
    </location>
</feature>
<keyword evidence="4" id="KW-1185">Reference proteome</keyword>
<dbReference type="PANTHER" id="PTHR15197">
    <property type="entry name" value="COILIN P80"/>
    <property type="match status" value="1"/>
</dbReference>
<organism evidence="3 4">
    <name type="scientific">Taxus chinensis</name>
    <name type="common">Chinese yew</name>
    <name type="synonym">Taxus wallichiana var. chinensis</name>
    <dbReference type="NCBI Taxonomy" id="29808"/>
    <lineage>
        <taxon>Eukaryota</taxon>
        <taxon>Viridiplantae</taxon>
        <taxon>Streptophyta</taxon>
        <taxon>Embryophyta</taxon>
        <taxon>Tracheophyta</taxon>
        <taxon>Spermatophyta</taxon>
        <taxon>Pinopsida</taxon>
        <taxon>Pinidae</taxon>
        <taxon>Conifers II</taxon>
        <taxon>Cupressales</taxon>
        <taxon>Taxaceae</taxon>
        <taxon>Taxus</taxon>
    </lineage>
</organism>
<sequence>SMRARRFKIPCLCFNGMESLLKGKAKNWGKEKNSSANRVKEPVCPREEENISSDVREEDTQNKCPLNFDELPSLSGLPQQGDIIAYRLVELSVTSWCPELSCFRVGKIASYDCQSTKIRLVTVSEYPFVVTDSLDEEHAQETDTSPYNEDGSLEIDFGSLVDVRWIHKQNSNGNTNTCKPYAKVAGTIAKCTNGERNSNGSAHMNTGLPASDVNGDGKNLSVWEEINQAFSSKKAELALKKDQMEPVSMDAQIIKNSKKPGSKSTKEKFQISKQGNGTRTPRTSKSLRGSALGPTISLLRAQNILQ</sequence>
<evidence type="ECO:0000256" key="1">
    <source>
        <dbReference type="SAM" id="MobiDB-lite"/>
    </source>
</evidence>
<feature type="region of interest" description="Disordered" evidence="1">
    <location>
        <begin position="250"/>
        <end position="291"/>
    </location>
</feature>
<dbReference type="InterPro" id="IPR024822">
    <property type="entry name" value="Coilin"/>
</dbReference>
<gene>
    <name evidence="3" type="ORF">KI387_027945</name>
</gene>